<organism evidence="3 4">
    <name type="scientific">Coemansia reversa (strain ATCC 12441 / NRRL 1564)</name>
    <dbReference type="NCBI Taxonomy" id="763665"/>
    <lineage>
        <taxon>Eukaryota</taxon>
        <taxon>Fungi</taxon>
        <taxon>Fungi incertae sedis</taxon>
        <taxon>Zoopagomycota</taxon>
        <taxon>Kickxellomycotina</taxon>
        <taxon>Kickxellomycetes</taxon>
        <taxon>Kickxellales</taxon>
        <taxon>Kickxellaceae</taxon>
        <taxon>Coemansia</taxon>
    </lineage>
</organism>
<feature type="chain" id="PRO_5013875445" description="Mid2 domain-containing protein" evidence="2">
    <location>
        <begin position="22"/>
        <end position="142"/>
    </location>
</feature>
<dbReference type="Proteomes" id="UP000242474">
    <property type="component" value="Unassembled WGS sequence"/>
</dbReference>
<dbReference type="AlphaFoldDB" id="A0A2G5B8K0"/>
<proteinExistence type="predicted"/>
<keyword evidence="1" id="KW-0812">Transmembrane</keyword>
<feature type="transmembrane region" description="Helical" evidence="1">
    <location>
        <begin position="67"/>
        <end position="90"/>
    </location>
</feature>
<gene>
    <name evidence="3" type="ORF">COEREDRAFT_9690</name>
</gene>
<evidence type="ECO:0000313" key="3">
    <source>
        <dbReference type="EMBL" id="PIA15057.1"/>
    </source>
</evidence>
<keyword evidence="1" id="KW-1133">Transmembrane helix</keyword>
<evidence type="ECO:0000313" key="4">
    <source>
        <dbReference type="Proteomes" id="UP000242474"/>
    </source>
</evidence>
<accession>A0A2G5B8K0</accession>
<reference evidence="3 4" key="1">
    <citation type="journal article" date="2015" name="Genome Biol. Evol.">
        <title>Phylogenomic analyses indicate that early fungi evolved digesting cell walls of algal ancestors of land plants.</title>
        <authorList>
            <person name="Chang Y."/>
            <person name="Wang S."/>
            <person name="Sekimoto S."/>
            <person name="Aerts A.L."/>
            <person name="Choi C."/>
            <person name="Clum A."/>
            <person name="LaButti K.M."/>
            <person name="Lindquist E.A."/>
            <person name="Yee Ngan C."/>
            <person name="Ohm R.A."/>
            <person name="Salamov A.A."/>
            <person name="Grigoriev I.V."/>
            <person name="Spatafora J.W."/>
            <person name="Berbee M.L."/>
        </authorList>
    </citation>
    <scope>NUCLEOTIDE SEQUENCE [LARGE SCALE GENOMIC DNA]</scope>
    <source>
        <strain evidence="3 4">NRRL 1564</strain>
    </source>
</reference>
<evidence type="ECO:0000256" key="2">
    <source>
        <dbReference type="SAM" id="SignalP"/>
    </source>
</evidence>
<feature type="signal peptide" evidence="2">
    <location>
        <begin position="1"/>
        <end position="21"/>
    </location>
</feature>
<dbReference type="OrthoDB" id="5582319at2759"/>
<name>A0A2G5B8K0_COERN</name>
<dbReference type="EMBL" id="KZ303510">
    <property type="protein sequence ID" value="PIA15057.1"/>
    <property type="molecule type" value="Genomic_DNA"/>
</dbReference>
<evidence type="ECO:0008006" key="5">
    <source>
        <dbReference type="Google" id="ProtNLM"/>
    </source>
</evidence>
<keyword evidence="2" id="KW-0732">Signal</keyword>
<evidence type="ECO:0000256" key="1">
    <source>
        <dbReference type="SAM" id="Phobius"/>
    </source>
</evidence>
<protein>
    <recommendedName>
        <fullName evidence="5">Mid2 domain-containing protein</fullName>
    </recommendedName>
</protein>
<keyword evidence="1" id="KW-0472">Membrane</keyword>
<sequence length="142" mass="15470">MHSAGARLCIVLFTLFVLAFADTTSRLTIDCNVLGERGCAEVRAIALAINQGKTVGPVTMEGNTGKIVAIVVVVTSVTILLLVGIVMFSWRRMIQKGGRFYDDNMSDDLEDTAVNTPLSTTYSKTQYAKEDEVLFRLSASPF</sequence>
<keyword evidence="4" id="KW-1185">Reference proteome</keyword>